<gene>
    <name evidence="2" type="ORF">GQ607_015675</name>
</gene>
<sequence>MITPKDDEQSILSAIDRFVACLGEDKATVANCIEQYIHLEADAVSRFNIVTLRARLPVDAVGIIAKRTVNDDDLDNTNTTLHQPVLQPAAASSEDSQSPQKVQQQSPIGADPLDWDPFEVDLPPQPDRSVAHNLSSSSDDSFVHQTPDQTSSTIEERFKHYESLDYNNIPAYIDVPSPNINNSGQYTVTSPLADPPTVLADSKEPSILSPAPIQPQTSTMASNSNHPQPESQVMPSAKRRRITLPNPLRSLLPGEEIQASLVSGILQSLCDLIPHRAVCLAPRGPATDATAVLSQTQSRMHGVFDQSPKEAVIIMPLRTNHHWALAFVRVTGQKQVVIETYNVASDQELTKEAEGLMCSLFDVPQENDTALPKLCPRSSWNSISRHSVSQVDQQDSGVGVLIHCLYALAATSIPKEVDWLLWRRVLAAYKSARDSPLAAGDSSTQLTPPNDVLAQLRREHADSLGTRSGVRVPVPADSIIRRALLDDANWLSVSSDEAPALDEALAELRAKLTSVPDKLKAKGHLARQTMYDINNLVAVLLGQAAAQPGPASNHLKNCEKDADKIKSLIPLMRGGKMAREKMQAALETAEGATRLAAARKAEEDNNRKRSIQGLKAMQDEIQKIERELNTAGEEDSDENVDDTVDHNDSSNEDDDADLNDSADKDSDDDDEQPSHDEELTDDEEPSDGEEERDNALEQKTGCAVHVLNFNLIHSPDLTTECSLVDAAASGSIRHLHCDVTSWADLRAVFDSIARIDMTVADAGISGEFEDFYNVFNVHNKLAKPGCGVLDANLRILPNINKPVSSSETQGGPDHRHISLATSYSAIPSEAPQADIDSGVKKDSFHLRYFHPQIAEVARNGPLVDEPLTARSVRHAWNDKDIIVKEAASLKTRGNYMGAENLNGVVQLATSEGVYLGSGGVGGQTVGNIVSEESHRVGEADEVIYLRQHTICGKNVVAAALDLENQLGAYLAGAAPCDEHRLGIGESRRFVLLSTRVQLASLS</sequence>
<protein>
    <submittedName>
        <fullName evidence="2">Uncharacterized protein</fullName>
    </submittedName>
</protein>
<feature type="region of interest" description="Disordered" evidence="1">
    <location>
        <begin position="597"/>
        <end position="696"/>
    </location>
</feature>
<feature type="compositionally biased region" description="Acidic residues" evidence="1">
    <location>
        <begin position="678"/>
        <end position="692"/>
    </location>
</feature>
<reference evidence="2 3" key="1">
    <citation type="submission" date="2019-12" db="EMBL/GenBank/DDBJ databases">
        <title>A genome sequence resource for the geographically widespread anthracnose pathogen Colletotrichum asianum.</title>
        <authorList>
            <person name="Meng Y."/>
        </authorList>
    </citation>
    <scope>NUCLEOTIDE SEQUENCE [LARGE SCALE GENOMIC DNA]</scope>
    <source>
        <strain evidence="2 3">ICMP 18580</strain>
    </source>
</reference>
<proteinExistence type="predicted"/>
<accession>A0A8H3W2J7</accession>
<comment type="caution">
    <text evidence="2">The sequence shown here is derived from an EMBL/GenBank/DDBJ whole genome shotgun (WGS) entry which is preliminary data.</text>
</comment>
<dbReference type="OrthoDB" id="4846443at2759"/>
<dbReference type="Gene3D" id="3.40.50.720">
    <property type="entry name" value="NAD(P)-binding Rossmann-like Domain"/>
    <property type="match status" value="1"/>
</dbReference>
<feature type="region of interest" description="Disordered" evidence="1">
    <location>
        <begin position="87"/>
        <end position="152"/>
    </location>
</feature>
<dbReference type="EMBL" id="WOWK01000138">
    <property type="protein sequence ID" value="KAF0317088.1"/>
    <property type="molecule type" value="Genomic_DNA"/>
</dbReference>
<evidence type="ECO:0000256" key="1">
    <source>
        <dbReference type="SAM" id="MobiDB-lite"/>
    </source>
</evidence>
<organism evidence="2 3">
    <name type="scientific">Colletotrichum asianum</name>
    <dbReference type="NCBI Taxonomy" id="702518"/>
    <lineage>
        <taxon>Eukaryota</taxon>
        <taxon>Fungi</taxon>
        <taxon>Dikarya</taxon>
        <taxon>Ascomycota</taxon>
        <taxon>Pezizomycotina</taxon>
        <taxon>Sordariomycetes</taxon>
        <taxon>Hypocreomycetidae</taxon>
        <taxon>Glomerellales</taxon>
        <taxon>Glomerellaceae</taxon>
        <taxon>Colletotrichum</taxon>
        <taxon>Colletotrichum gloeosporioides species complex</taxon>
    </lineage>
</organism>
<feature type="compositionally biased region" description="Polar residues" evidence="1">
    <location>
        <begin position="132"/>
        <end position="152"/>
    </location>
</feature>
<feature type="compositionally biased region" description="Basic and acidic residues" evidence="1">
    <location>
        <begin position="617"/>
        <end position="628"/>
    </location>
</feature>
<evidence type="ECO:0000313" key="2">
    <source>
        <dbReference type="EMBL" id="KAF0317088.1"/>
    </source>
</evidence>
<dbReference type="Proteomes" id="UP000434172">
    <property type="component" value="Unassembled WGS sequence"/>
</dbReference>
<keyword evidence="3" id="KW-1185">Reference proteome</keyword>
<feature type="region of interest" description="Disordered" evidence="1">
    <location>
        <begin position="185"/>
        <end position="237"/>
    </location>
</feature>
<feature type="compositionally biased region" description="Polar residues" evidence="1">
    <location>
        <begin position="214"/>
        <end position="234"/>
    </location>
</feature>
<dbReference type="AlphaFoldDB" id="A0A8H3W2J7"/>
<evidence type="ECO:0000313" key="3">
    <source>
        <dbReference type="Proteomes" id="UP000434172"/>
    </source>
</evidence>
<feature type="non-terminal residue" evidence="2">
    <location>
        <position position="1"/>
    </location>
</feature>
<feature type="compositionally biased region" description="Acidic residues" evidence="1">
    <location>
        <begin position="632"/>
        <end position="642"/>
    </location>
</feature>
<feature type="compositionally biased region" description="Low complexity" evidence="1">
    <location>
        <begin position="96"/>
        <end position="107"/>
    </location>
</feature>
<feature type="compositionally biased region" description="Acidic residues" evidence="1">
    <location>
        <begin position="650"/>
        <end position="671"/>
    </location>
</feature>
<name>A0A8H3W2J7_9PEZI</name>